<accession>A0A0Q0WUX5</accession>
<feature type="transmembrane region" description="Helical" evidence="1">
    <location>
        <begin position="65"/>
        <end position="84"/>
    </location>
</feature>
<feature type="transmembrane region" description="Helical" evidence="1">
    <location>
        <begin position="28"/>
        <end position="45"/>
    </location>
</feature>
<organism evidence="2 3">
    <name type="scientific">Flagellimonas eckloniae</name>
    <dbReference type="NCBI Taxonomy" id="346185"/>
    <lineage>
        <taxon>Bacteria</taxon>
        <taxon>Pseudomonadati</taxon>
        <taxon>Bacteroidota</taxon>
        <taxon>Flavobacteriia</taxon>
        <taxon>Flavobacteriales</taxon>
        <taxon>Flavobacteriaceae</taxon>
        <taxon>Flagellimonas</taxon>
    </lineage>
</organism>
<dbReference type="AlphaFoldDB" id="A0A0Q0WUX5"/>
<reference evidence="2 3" key="1">
    <citation type="submission" date="2015-04" db="EMBL/GenBank/DDBJ databases">
        <title>Complete genome of flavobacterium.</title>
        <authorList>
            <person name="Kwon Y.M."/>
            <person name="Kim S.-J."/>
        </authorList>
    </citation>
    <scope>NUCLEOTIDE SEQUENCE [LARGE SCALE GENOMIC DNA]</scope>
    <source>
        <strain evidence="2 3">DK169</strain>
    </source>
</reference>
<dbReference type="EMBL" id="LCTZ01000002">
    <property type="protein sequence ID" value="KQC29256.1"/>
    <property type="molecule type" value="Genomic_DNA"/>
</dbReference>
<evidence type="ECO:0000313" key="2">
    <source>
        <dbReference type="EMBL" id="KQC29256.1"/>
    </source>
</evidence>
<name>A0A0Q0WUX5_9FLAO</name>
<keyword evidence="1" id="KW-0812">Transmembrane</keyword>
<evidence type="ECO:0000313" key="3">
    <source>
        <dbReference type="Proteomes" id="UP000050827"/>
    </source>
</evidence>
<dbReference type="OrthoDB" id="7064375at2"/>
<protein>
    <submittedName>
        <fullName evidence="2">Uncharacterized protein</fullName>
    </submittedName>
</protein>
<keyword evidence="1" id="KW-0472">Membrane</keyword>
<keyword evidence="3" id="KW-1185">Reference proteome</keyword>
<dbReference type="STRING" id="346185.AAY42_04565"/>
<gene>
    <name evidence="2" type="ORF">AAY42_04565</name>
</gene>
<proteinExistence type="predicted"/>
<comment type="caution">
    <text evidence="2">The sequence shown here is derived from an EMBL/GenBank/DDBJ whole genome shotgun (WGS) entry which is preliminary data.</text>
</comment>
<dbReference type="Proteomes" id="UP000050827">
    <property type="component" value="Unassembled WGS sequence"/>
</dbReference>
<sequence>MNSWIGKYTLNWKQISVLGQNKIVNSSYIYLFIVPVIAKLFSSINSPVDLILGGYEFQFVLTLPFNWKLFFFAALLFTIGSLVYNLRAPNIIKENDSYSNFTTNKKNFGHLIEYKNELGITHSLMNKIGFIENLFEGEKRIGYLQKIEIRELEEKYVEKAMVYTFVENSLESYYESGSKNESKVFWRIYKYALACRKTELVLTNIAFLSGLILIAIIIIQGTMNVIGAI</sequence>
<keyword evidence="1" id="KW-1133">Transmembrane helix</keyword>
<evidence type="ECO:0000256" key="1">
    <source>
        <dbReference type="SAM" id="Phobius"/>
    </source>
</evidence>
<dbReference type="RefSeq" id="WP_055392836.1">
    <property type="nucleotide sequence ID" value="NZ_LCTZ01000002.1"/>
</dbReference>
<feature type="transmembrane region" description="Helical" evidence="1">
    <location>
        <begin position="200"/>
        <end position="219"/>
    </location>
</feature>